<dbReference type="Gene3D" id="2.40.37.10">
    <property type="entry name" value="Lyase, Ornithine Decarboxylase, Chain A, domain 1"/>
    <property type="match status" value="1"/>
</dbReference>
<comment type="pathway">
    <text evidence="6">Amine and polyamine biosynthesis; putrescine biosynthesis via L-ornithine pathway; putrescine from L-ornithine: step 1/1.</text>
</comment>
<evidence type="ECO:0000259" key="13">
    <source>
        <dbReference type="PROSITE" id="PS50042"/>
    </source>
</evidence>
<name>A0A7M7H513_NASVI</name>
<sequence>MTLSLFPYDFDEVRIFDDKLDDLEIMRKIIALENLEDPFHLLDVGDLVRKHRTWVERIPRVVPHYAVKCNPNPTVIKTLAALGASFDCASKQEIVTVMAYGVPADRIIFANPVKTPTQIRYAQKVGVSKMTADSMWELRKIRELYPDAKIIIRFRCDAAVSDSYLGQKFGCDPGEEAVRLIRGCRDLGLELHGFSFHVGSPCGEVMALSRGIGICKYLIDVARSLGHHNVQLIDIGGGIPGDSDFLLDEFAEVINEAVRAIDPTIRVISEPGRYYVTSAVKAVAYVHGKKIVHEGNRKKYMYYVTDGAYGSFLDELIQLKARLPDPLNKSHSVNEEKHLSTLWGPTCDSLDCIAKDVHLPEFQVGDWLYWKDMGAYTSCLSTNFNGFSCPTVYPMMRRKSWDSFCAEIRNKEKNQVILTQIDENGNLNCDNDIAERSDNNSNYS</sequence>
<evidence type="ECO:0000256" key="8">
    <source>
        <dbReference type="ARBA" id="ARBA00037173"/>
    </source>
</evidence>
<dbReference type="Gene3D" id="3.20.20.10">
    <property type="entry name" value="Alanine racemase"/>
    <property type="match status" value="1"/>
</dbReference>
<dbReference type="PROSITE" id="PS50042">
    <property type="entry name" value="CNMP_BINDING_3"/>
    <property type="match status" value="1"/>
</dbReference>
<accession>A0A7M7H513</accession>
<keyword evidence="5" id="KW-0456">Lyase</keyword>
<evidence type="ECO:0000256" key="1">
    <source>
        <dbReference type="ARBA" id="ARBA00001933"/>
    </source>
</evidence>
<dbReference type="InterPro" id="IPR029066">
    <property type="entry name" value="PLP-binding_barrel"/>
</dbReference>
<feature type="domain" description="Cyclic nucleotide-binding" evidence="13">
    <location>
        <begin position="264"/>
        <end position="307"/>
    </location>
</feature>
<evidence type="ECO:0000313" key="14">
    <source>
        <dbReference type="EnsemblMetazoa" id="XP_008208586"/>
    </source>
</evidence>
<evidence type="ECO:0000256" key="7">
    <source>
        <dbReference type="ARBA" id="ARBA00034138"/>
    </source>
</evidence>
<dbReference type="PANTHER" id="PTHR11482:SF6">
    <property type="entry name" value="ORNITHINE DECARBOXYLASE 1-RELATED"/>
    <property type="match status" value="1"/>
</dbReference>
<comment type="catalytic activity">
    <reaction evidence="10">
        <text>L-ornithine + H(+) = putrescine + CO2</text>
        <dbReference type="Rhea" id="RHEA:22964"/>
        <dbReference type="ChEBI" id="CHEBI:15378"/>
        <dbReference type="ChEBI" id="CHEBI:16526"/>
        <dbReference type="ChEBI" id="CHEBI:46911"/>
        <dbReference type="ChEBI" id="CHEBI:326268"/>
        <dbReference type="EC" id="4.1.1.17"/>
    </reaction>
</comment>
<dbReference type="EnsemblMetazoa" id="XM_008210364">
    <property type="protein sequence ID" value="XP_008208586"/>
    <property type="gene ID" value="LOC100114160"/>
</dbReference>
<dbReference type="FunFam" id="3.20.20.10:FF:000005">
    <property type="entry name" value="Ornithine decarboxylase"/>
    <property type="match status" value="1"/>
</dbReference>
<dbReference type="PRINTS" id="PR01179">
    <property type="entry name" value="ODADCRBXLASE"/>
</dbReference>
<evidence type="ECO:0000256" key="3">
    <source>
        <dbReference type="ARBA" id="ARBA00022898"/>
    </source>
</evidence>
<dbReference type="InterPro" id="IPR022657">
    <property type="entry name" value="De-COase2_CS"/>
</dbReference>
<dbReference type="GO" id="GO:0005737">
    <property type="term" value="C:cytoplasm"/>
    <property type="evidence" value="ECO:0007669"/>
    <property type="project" value="TreeGrafter"/>
</dbReference>
<dbReference type="GO" id="GO:0004586">
    <property type="term" value="F:ornithine decarboxylase activity"/>
    <property type="evidence" value="ECO:0007669"/>
    <property type="project" value="UniProtKB-EC"/>
</dbReference>
<dbReference type="PROSITE" id="PS00878">
    <property type="entry name" value="ODR_DC_2_1"/>
    <property type="match status" value="1"/>
</dbReference>
<comment type="similarity">
    <text evidence="2 12">Belongs to the Orn/Lys/Arg decarboxylase class-II family.</text>
</comment>
<evidence type="ECO:0000256" key="6">
    <source>
        <dbReference type="ARBA" id="ARBA00034115"/>
    </source>
</evidence>
<dbReference type="Pfam" id="PF02784">
    <property type="entry name" value="Orn_Arg_deC_N"/>
    <property type="match status" value="1"/>
</dbReference>
<evidence type="ECO:0000313" key="15">
    <source>
        <dbReference type="Proteomes" id="UP000002358"/>
    </source>
</evidence>
<dbReference type="SUPFAM" id="SSF50621">
    <property type="entry name" value="Alanine racemase C-terminal domain-like"/>
    <property type="match status" value="1"/>
</dbReference>
<evidence type="ECO:0000256" key="2">
    <source>
        <dbReference type="ARBA" id="ARBA00008872"/>
    </source>
</evidence>
<dbReference type="GeneID" id="100114160"/>
<dbReference type="PANTHER" id="PTHR11482">
    <property type="entry name" value="ARGININE/DIAMINOPIMELATE/ORNITHINE DECARBOXYLASE"/>
    <property type="match status" value="1"/>
</dbReference>
<feature type="active site" description="Proton donor" evidence="11">
    <location>
        <position position="347"/>
    </location>
</feature>
<evidence type="ECO:0000256" key="9">
    <source>
        <dbReference type="ARBA" id="ARBA00046672"/>
    </source>
</evidence>
<protein>
    <recommendedName>
        <fullName evidence="7">ornithine decarboxylase</fullName>
        <ecNumber evidence="7">4.1.1.17</ecNumber>
    </recommendedName>
</protein>
<dbReference type="InterPro" id="IPR022643">
    <property type="entry name" value="De-COase2_C"/>
</dbReference>
<comment type="subunit">
    <text evidence="9">Homodimer. Only the dimer is catalytically active, as the active sites are constructed of residues from both monomers.</text>
</comment>
<dbReference type="InterPro" id="IPR022644">
    <property type="entry name" value="De-COase2_N"/>
</dbReference>
<dbReference type="RefSeq" id="XP_008208586.1">
    <property type="nucleotide sequence ID" value="XM_008210364.4"/>
</dbReference>
<dbReference type="OrthoDB" id="5034579at2759"/>
<dbReference type="InterPro" id="IPR009006">
    <property type="entry name" value="Ala_racemase/Decarboxylase_C"/>
</dbReference>
<dbReference type="SUPFAM" id="SSF51419">
    <property type="entry name" value="PLP-binding barrel"/>
    <property type="match status" value="1"/>
</dbReference>
<dbReference type="CDD" id="cd00622">
    <property type="entry name" value="PLPDE_III_ODC"/>
    <property type="match status" value="1"/>
</dbReference>
<dbReference type="InterPro" id="IPR022653">
    <property type="entry name" value="De-COase2_pyr-phos_BS"/>
</dbReference>
<keyword evidence="4" id="KW-0620">Polyamine biosynthesis</keyword>
<dbReference type="SMR" id="A0A7M7H513"/>
<reference evidence="14" key="1">
    <citation type="submission" date="2021-01" db="UniProtKB">
        <authorList>
            <consortium name="EnsemblMetazoa"/>
        </authorList>
    </citation>
    <scope>IDENTIFICATION</scope>
</reference>
<evidence type="ECO:0000256" key="4">
    <source>
        <dbReference type="ARBA" id="ARBA00023115"/>
    </source>
</evidence>
<evidence type="ECO:0000256" key="12">
    <source>
        <dbReference type="RuleBase" id="RU003737"/>
    </source>
</evidence>
<dbReference type="Proteomes" id="UP000002358">
    <property type="component" value="Chromosome 4"/>
</dbReference>
<dbReference type="InterPro" id="IPR002433">
    <property type="entry name" value="Orn_de-COase"/>
</dbReference>
<comment type="cofactor">
    <cofactor evidence="1 11">
        <name>pyridoxal 5'-phosphate</name>
        <dbReference type="ChEBI" id="CHEBI:597326"/>
    </cofactor>
</comment>
<dbReference type="GO" id="GO:0033387">
    <property type="term" value="P:putrescine biosynthetic process from arginine, via ornithine"/>
    <property type="evidence" value="ECO:0007669"/>
    <property type="project" value="TreeGrafter"/>
</dbReference>
<comment type="function">
    <text evidence="8">Catalyzes the first and rate-limiting step of polyamine biosynthesis that converts ornithine into putrescine, which is the precursor for the polyamines, spermidine and spermine. Polyamines are essential for cell proliferation and are implicated in cellular processes, ranging from DNA replication to apoptosis.</text>
</comment>
<feature type="modified residue" description="N6-(pyridoxal phosphate)lysine" evidence="11">
    <location>
        <position position="68"/>
    </location>
</feature>
<dbReference type="PROSITE" id="PS00879">
    <property type="entry name" value="ODR_DC_2_2"/>
    <property type="match status" value="1"/>
</dbReference>
<keyword evidence="15" id="KW-1185">Reference proteome</keyword>
<dbReference type="InParanoid" id="A0A7M7H513"/>
<evidence type="ECO:0000256" key="10">
    <source>
        <dbReference type="ARBA" id="ARBA00049127"/>
    </source>
</evidence>
<evidence type="ECO:0000256" key="11">
    <source>
        <dbReference type="PIRSR" id="PIRSR600183-50"/>
    </source>
</evidence>
<dbReference type="InterPro" id="IPR000183">
    <property type="entry name" value="Orn/DAP/Arg_de-COase"/>
</dbReference>
<dbReference type="Pfam" id="PF00278">
    <property type="entry name" value="Orn_DAP_Arg_deC"/>
    <property type="match status" value="1"/>
</dbReference>
<dbReference type="AlphaFoldDB" id="A0A7M7H513"/>
<keyword evidence="3 11" id="KW-0663">Pyridoxal phosphate</keyword>
<dbReference type="InterPro" id="IPR000595">
    <property type="entry name" value="cNMP-bd_dom"/>
</dbReference>
<dbReference type="EC" id="4.1.1.17" evidence="7"/>
<organism evidence="14 15">
    <name type="scientific">Nasonia vitripennis</name>
    <name type="common">Parasitic wasp</name>
    <dbReference type="NCBI Taxonomy" id="7425"/>
    <lineage>
        <taxon>Eukaryota</taxon>
        <taxon>Metazoa</taxon>
        <taxon>Ecdysozoa</taxon>
        <taxon>Arthropoda</taxon>
        <taxon>Hexapoda</taxon>
        <taxon>Insecta</taxon>
        <taxon>Pterygota</taxon>
        <taxon>Neoptera</taxon>
        <taxon>Endopterygota</taxon>
        <taxon>Hymenoptera</taxon>
        <taxon>Apocrita</taxon>
        <taxon>Proctotrupomorpha</taxon>
        <taxon>Chalcidoidea</taxon>
        <taxon>Pteromalidae</taxon>
        <taxon>Pteromalinae</taxon>
        <taxon>Nasonia</taxon>
    </lineage>
</organism>
<evidence type="ECO:0000256" key="5">
    <source>
        <dbReference type="ARBA" id="ARBA00023239"/>
    </source>
</evidence>
<proteinExistence type="inferred from homology"/>
<dbReference type="PRINTS" id="PR01182">
    <property type="entry name" value="ORNDCRBXLASE"/>
</dbReference>
<dbReference type="KEGG" id="nvi:100114160"/>